<organism evidence="1 2">
    <name type="scientific">Streptococcus ratti FA-1 = DSM 20564</name>
    <dbReference type="NCBI Taxonomy" id="699248"/>
    <lineage>
        <taxon>Bacteria</taxon>
        <taxon>Bacillati</taxon>
        <taxon>Bacillota</taxon>
        <taxon>Bacilli</taxon>
        <taxon>Lactobacillales</taxon>
        <taxon>Streptococcaceae</taxon>
        <taxon>Streptococcus</taxon>
    </lineage>
</organism>
<sequence>MWGRILAFVAKYGTKAVQWAWKNKWFLLSLGEAVFDYIRSIWGG</sequence>
<evidence type="ECO:0008006" key="3">
    <source>
        <dbReference type="Google" id="ProtNLM"/>
    </source>
</evidence>
<accession>A0ABN0GVX7</accession>
<dbReference type="Pfam" id="PF11758">
    <property type="entry name" value="Bacteriocin_IIi"/>
    <property type="match status" value="1"/>
</dbReference>
<dbReference type="InterPro" id="IPR020968">
    <property type="entry name" value="Bacteriocin_II_aureocin-like"/>
</dbReference>
<evidence type="ECO:0000313" key="2">
    <source>
        <dbReference type="Proteomes" id="UP000007815"/>
    </source>
</evidence>
<protein>
    <recommendedName>
        <fullName evidence="3">Bacteriocin aureocin A53</fullName>
    </recommendedName>
</protein>
<gene>
    <name evidence="1" type="ORF">SRA_08826</name>
</gene>
<comment type="caution">
    <text evidence="1">The sequence shown here is derived from an EMBL/GenBank/DDBJ whole genome shotgun (WGS) entry which is preliminary data.</text>
</comment>
<dbReference type="EMBL" id="AJTZ01000005">
    <property type="protein sequence ID" value="EJN94627.1"/>
    <property type="molecule type" value="Genomic_DNA"/>
</dbReference>
<name>A0ABN0GVX7_STRRT</name>
<proteinExistence type="predicted"/>
<dbReference type="NCBIfam" id="NF033881">
    <property type="entry name" value="aureocin_A53"/>
    <property type="match status" value="1"/>
</dbReference>
<dbReference type="Proteomes" id="UP000007815">
    <property type="component" value="Unassembled WGS sequence"/>
</dbReference>
<reference evidence="1 2" key="1">
    <citation type="submission" date="2009-12" db="EMBL/GenBank/DDBJ databases">
        <authorList>
            <person name="Lefebure T."/>
            <person name="Cornejo O.E."/>
            <person name="Pavinski Bitar P.D."/>
            <person name="Lang P."/>
            <person name="Stanhope M.J."/>
        </authorList>
    </citation>
    <scope>NUCLEOTIDE SEQUENCE [LARGE SCALE GENOMIC DNA]</scope>
    <source>
        <strain evidence="1 2">FA-1</strain>
    </source>
</reference>
<keyword evidence="2" id="KW-1185">Reference proteome</keyword>
<evidence type="ECO:0000313" key="1">
    <source>
        <dbReference type="EMBL" id="EJN94627.1"/>
    </source>
</evidence>
<dbReference type="RefSeq" id="WP_003089813.1">
    <property type="nucleotide sequence ID" value="NZ_AJTZ01000005.1"/>
</dbReference>